<comment type="caution">
    <text evidence="2">The sequence shown here is derived from an EMBL/GenBank/DDBJ whole genome shotgun (WGS) entry which is preliminary data.</text>
</comment>
<accession>A0A640VZY8</accession>
<gene>
    <name evidence="2" type="ORF">So717_35290</name>
</gene>
<organism evidence="2 3">
    <name type="scientific">Roseobacter cerasinus</name>
    <dbReference type="NCBI Taxonomy" id="2602289"/>
    <lineage>
        <taxon>Bacteria</taxon>
        <taxon>Pseudomonadati</taxon>
        <taxon>Pseudomonadota</taxon>
        <taxon>Alphaproteobacteria</taxon>
        <taxon>Rhodobacterales</taxon>
        <taxon>Roseobacteraceae</taxon>
        <taxon>Roseobacter</taxon>
    </lineage>
</organism>
<evidence type="ECO:0000313" key="3">
    <source>
        <dbReference type="Proteomes" id="UP000436522"/>
    </source>
</evidence>
<name>A0A640VZY8_9RHOB</name>
<protein>
    <submittedName>
        <fullName evidence="2">Uncharacterized protein</fullName>
    </submittedName>
</protein>
<dbReference type="AlphaFoldDB" id="A0A640VZY8"/>
<sequence>MIRRPQTEVGKVWSPGSDTPKNPGSWEGEQRNMWTPAQVQTLWLHGGKLHQSRQYSRFLSPQIKAPVEGVATPVNSLQDVHQRVSM</sequence>
<dbReference type="Proteomes" id="UP000436522">
    <property type="component" value="Unassembled WGS sequence"/>
</dbReference>
<dbReference type="OrthoDB" id="9808049at2"/>
<evidence type="ECO:0000256" key="1">
    <source>
        <dbReference type="SAM" id="MobiDB-lite"/>
    </source>
</evidence>
<keyword evidence="3" id="KW-1185">Reference proteome</keyword>
<dbReference type="EMBL" id="BLIV01000007">
    <property type="protein sequence ID" value="GFE51776.1"/>
    <property type="molecule type" value="Genomic_DNA"/>
</dbReference>
<reference evidence="2 3" key="1">
    <citation type="submission" date="2019-12" db="EMBL/GenBank/DDBJ databases">
        <title>Roseobacter cerasinus sp. nov., isolated from seawater around aquaculture.</title>
        <authorList>
            <person name="Muramatsu S."/>
            <person name="Takabe Y."/>
            <person name="Mori K."/>
            <person name="Takaichi S."/>
            <person name="Hanada S."/>
        </authorList>
    </citation>
    <scope>NUCLEOTIDE SEQUENCE [LARGE SCALE GENOMIC DNA]</scope>
    <source>
        <strain evidence="2 3">AI77</strain>
    </source>
</reference>
<evidence type="ECO:0000313" key="2">
    <source>
        <dbReference type="EMBL" id="GFE51776.1"/>
    </source>
</evidence>
<feature type="region of interest" description="Disordered" evidence="1">
    <location>
        <begin position="1"/>
        <end position="29"/>
    </location>
</feature>
<proteinExistence type="predicted"/>